<proteinExistence type="predicted"/>
<sequence>AGGRVPSAECRVQSIGWVRFNFVFHSALGTRHSLTTHDPRLVYNARHAAAVARARRANGGGV</sequence>
<feature type="non-terminal residue" evidence="1">
    <location>
        <position position="62"/>
    </location>
</feature>
<dbReference type="EMBL" id="CADCWN010000045">
    <property type="protein sequence ID" value="CAA9555040.1"/>
    <property type="molecule type" value="Genomic_DNA"/>
</dbReference>
<name>A0A6J4UQP3_9BACT</name>
<reference evidence="1" key="1">
    <citation type="submission" date="2020-02" db="EMBL/GenBank/DDBJ databases">
        <authorList>
            <person name="Meier V. D."/>
        </authorList>
    </citation>
    <scope>NUCLEOTIDE SEQUENCE</scope>
    <source>
        <strain evidence="1">AVDCRST_MAG18</strain>
    </source>
</reference>
<accession>A0A6J4UQP3</accession>
<evidence type="ECO:0000313" key="1">
    <source>
        <dbReference type="EMBL" id="CAA9555040.1"/>
    </source>
</evidence>
<feature type="non-terminal residue" evidence="1">
    <location>
        <position position="1"/>
    </location>
</feature>
<gene>
    <name evidence="1" type="ORF">AVDCRST_MAG18-616</name>
</gene>
<protein>
    <submittedName>
        <fullName evidence="1">Uncharacterized protein</fullName>
    </submittedName>
</protein>
<organism evidence="1">
    <name type="scientific">uncultured Thermomicrobiales bacterium</name>
    <dbReference type="NCBI Taxonomy" id="1645740"/>
    <lineage>
        <taxon>Bacteria</taxon>
        <taxon>Pseudomonadati</taxon>
        <taxon>Thermomicrobiota</taxon>
        <taxon>Thermomicrobia</taxon>
        <taxon>Thermomicrobiales</taxon>
        <taxon>environmental samples</taxon>
    </lineage>
</organism>
<dbReference type="AlphaFoldDB" id="A0A6J4UQP3"/>